<evidence type="ECO:0000313" key="5">
    <source>
        <dbReference type="EMBL" id="ERN51486.1"/>
    </source>
</evidence>
<dbReference type="PANTHER" id="PTHR30363:SF56">
    <property type="entry name" value="TRANSCRIPTIONAL REGULATOR, DEOR FAMILY"/>
    <property type="match status" value="1"/>
</dbReference>
<keyword evidence="3" id="KW-0804">Transcription</keyword>
<dbReference type="Gene3D" id="1.10.10.10">
    <property type="entry name" value="Winged helix-like DNA-binding domain superfamily/Winged helix DNA-binding domain"/>
    <property type="match status" value="1"/>
</dbReference>
<name>U6SLI7_9BACI</name>
<dbReference type="Pfam" id="PF00455">
    <property type="entry name" value="DeoRC"/>
    <property type="match status" value="1"/>
</dbReference>
<evidence type="ECO:0000256" key="2">
    <source>
        <dbReference type="ARBA" id="ARBA00023125"/>
    </source>
</evidence>
<keyword evidence="1" id="KW-0805">Transcription regulation</keyword>
<sequence length="252" mass="27874">MMLTIERQETILSLLKEKETIKIQEIIEITGSSESTIRRDLKELEQSKKLKRIHGGATLFQKKLVEPTVAEKTVKNRQEKQMIAKKAADLVEEGDCLFLDAGTSTVEMIPFLKGKDIVVVTNGLNNIAELLEAEIETHVVGGYVKKGTRAFVGRGAIQSLRGFRFDKAFIGTNGISLKDGCTTPDPEEAFIKEEAIKLAAESFVLADHTKFGEVSFSKFADVKEVVILTSAQIDSELRNQISQATKVEVFPS</sequence>
<dbReference type="InterPro" id="IPR037171">
    <property type="entry name" value="NagB/RpiA_transferase-like"/>
</dbReference>
<dbReference type="InterPro" id="IPR014036">
    <property type="entry name" value="DeoR-like_C"/>
</dbReference>
<comment type="caution">
    <text evidence="5">The sequence shown here is derived from an EMBL/GenBank/DDBJ whole genome shotgun (WGS) entry which is preliminary data.</text>
</comment>
<evidence type="ECO:0000259" key="4">
    <source>
        <dbReference type="PROSITE" id="PS51000"/>
    </source>
</evidence>
<dbReference type="PRINTS" id="PR00037">
    <property type="entry name" value="HTHLACR"/>
</dbReference>
<dbReference type="InterPro" id="IPR036388">
    <property type="entry name" value="WH-like_DNA-bd_sf"/>
</dbReference>
<dbReference type="GO" id="GO:0003700">
    <property type="term" value="F:DNA-binding transcription factor activity"/>
    <property type="evidence" value="ECO:0007669"/>
    <property type="project" value="InterPro"/>
</dbReference>
<reference evidence="5 6" key="1">
    <citation type="journal article" date="2013" name="Genome Announc.">
        <title>Genome Sequence of the Extreme Obligate Alkaliphile Bacillus marmarensis Strain DSM 21297.</title>
        <authorList>
            <person name="Wernick D.G."/>
            <person name="Choi K.Y."/>
            <person name="Tat C.A."/>
            <person name="Lafontaine Rivera J.G."/>
            <person name="Liao J.C."/>
        </authorList>
    </citation>
    <scope>NUCLEOTIDE SEQUENCE [LARGE SCALE GENOMIC DNA]</scope>
    <source>
        <strain evidence="5 6">DSM 21297</strain>
    </source>
</reference>
<organism evidence="5 6">
    <name type="scientific">Alkalihalophilus marmarensis DSM 21297</name>
    <dbReference type="NCBI Taxonomy" id="1188261"/>
    <lineage>
        <taxon>Bacteria</taxon>
        <taxon>Bacillati</taxon>
        <taxon>Bacillota</taxon>
        <taxon>Bacilli</taxon>
        <taxon>Bacillales</taxon>
        <taxon>Bacillaceae</taxon>
        <taxon>Alkalihalophilus</taxon>
    </lineage>
</organism>
<dbReference type="Gene3D" id="3.40.50.1360">
    <property type="match status" value="1"/>
</dbReference>
<accession>U6SLI7</accession>
<proteinExistence type="predicted"/>
<gene>
    <name evidence="5" type="ORF">A33I_02065</name>
</gene>
<dbReference type="SMART" id="SM01134">
    <property type="entry name" value="DeoRC"/>
    <property type="match status" value="1"/>
</dbReference>
<dbReference type="Proteomes" id="UP000017170">
    <property type="component" value="Unassembled WGS sequence"/>
</dbReference>
<dbReference type="InterPro" id="IPR001034">
    <property type="entry name" value="DeoR_HTH"/>
</dbReference>
<dbReference type="GO" id="GO:0003677">
    <property type="term" value="F:DNA binding"/>
    <property type="evidence" value="ECO:0007669"/>
    <property type="project" value="UniProtKB-KW"/>
</dbReference>
<dbReference type="EMBL" id="ATAE01000056">
    <property type="protein sequence ID" value="ERN51486.1"/>
    <property type="molecule type" value="Genomic_DNA"/>
</dbReference>
<dbReference type="PROSITE" id="PS51000">
    <property type="entry name" value="HTH_DEOR_2"/>
    <property type="match status" value="1"/>
</dbReference>
<dbReference type="InterPro" id="IPR036390">
    <property type="entry name" value="WH_DNA-bd_sf"/>
</dbReference>
<dbReference type="SUPFAM" id="SSF100950">
    <property type="entry name" value="NagB/RpiA/CoA transferase-like"/>
    <property type="match status" value="1"/>
</dbReference>
<dbReference type="InterPro" id="IPR050313">
    <property type="entry name" value="Carb_Metab_HTH_regulators"/>
</dbReference>
<dbReference type="PATRIC" id="fig|1188261.3.peg.3803"/>
<dbReference type="PROSITE" id="PS00894">
    <property type="entry name" value="HTH_DEOR_1"/>
    <property type="match status" value="1"/>
</dbReference>
<evidence type="ECO:0000256" key="3">
    <source>
        <dbReference type="ARBA" id="ARBA00023163"/>
    </source>
</evidence>
<dbReference type="SUPFAM" id="SSF46785">
    <property type="entry name" value="Winged helix' DNA-binding domain"/>
    <property type="match status" value="1"/>
</dbReference>
<dbReference type="Pfam" id="PF08220">
    <property type="entry name" value="HTH_DeoR"/>
    <property type="match status" value="1"/>
</dbReference>
<dbReference type="PANTHER" id="PTHR30363">
    <property type="entry name" value="HTH-TYPE TRANSCRIPTIONAL REGULATOR SRLR-RELATED"/>
    <property type="match status" value="1"/>
</dbReference>
<dbReference type="InterPro" id="IPR018356">
    <property type="entry name" value="Tscrpt_reg_HTH_DeoR_CS"/>
</dbReference>
<keyword evidence="2" id="KW-0238">DNA-binding</keyword>
<feature type="domain" description="HTH deoR-type" evidence="4">
    <location>
        <begin position="4"/>
        <end position="59"/>
    </location>
</feature>
<protein>
    <submittedName>
        <fullName evidence="5">DeoR family transcriptional regulator</fullName>
    </submittedName>
</protein>
<evidence type="ECO:0000256" key="1">
    <source>
        <dbReference type="ARBA" id="ARBA00023015"/>
    </source>
</evidence>
<keyword evidence="6" id="KW-1185">Reference proteome</keyword>
<evidence type="ECO:0000313" key="6">
    <source>
        <dbReference type="Proteomes" id="UP000017170"/>
    </source>
</evidence>
<dbReference type="AlphaFoldDB" id="U6SLI7"/>
<dbReference type="SMART" id="SM00420">
    <property type="entry name" value="HTH_DEOR"/>
    <property type="match status" value="1"/>
</dbReference>